<feature type="compositionally biased region" description="Polar residues" evidence="2">
    <location>
        <begin position="53"/>
        <end position="68"/>
    </location>
</feature>
<proteinExistence type="predicted"/>
<dbReference type="SMART" id="SM00398">
    <property type="entry name" value="HMG"/>
    <property type="match status" value="1"/>
</dbReference>
<evidence type="ECO:0000256" key="1">
    <source>
        <dbReference type="PROSITE-ProRule" id="PRU00267"/>
    </source>
</evidence>
<dbReference type="EMBL" id="FUEG01000010">
    <property type="protein sequence ID" value="SJL09056.1"/>
    <property type="molecule type" value="Genomic_DNA"/>
</dbReference>
<dbReference type="InterPro" id="IPR036910">
    <property type="entry name" value="HMG_box_dom_sf"/>
</dbReference>
<organism evidence="4 5">
    <name type="scientific">Armillaria ostoyae</name>
    <name type="common">Armillaria root rot fungus</name>
    <dbReference type="NCBI Taxonomy" id="47428"/>
    <lineage>
        <taxon>Eukaryota</taxon>
        <taxon>Fungi</taxon>
        <taxon>Dikarya</taxon>
        <taxon>Basidiomycota</taxon>
        <taxon>Agaricomycotina</taxon>
        <taxon>Agaricomycetes</taxon>
        <taxon>Agaricomycetidae</taxon>
        <taxon>Agaricales</taxon>
        <taxon>Marasmiineae</taxon>
        <taxon>Physalacriaceae</taxon>
        <taxon>Armillaria</taxon>
    </lineage>
</organism>
<dbReference type="GO" id="GO:0003677">
    <property type="term" value="F:DNA binding"/>
    <property type="evidence" value="ECO:0007669"/>
    <property type="project" value="UniProtKB-UniRule"/>
</dbReference>
<dbReference type="GO" id="GO:0005634">
    <property type="term" value="C:nucleus"/>
    <property type="evidence" value="ECO:0007669"/>
    <property type="project" value="UniProtKB-UniRule"/>
</dbReference>
<feature type="DNA-binding region" description="HMG box" evidence="1">
    <location>
        <begin position="71"/>
        <end position="138"/>
    </location>
</feature>
<dbReference type="Proteomes" id="UP000219338">
    <property type="component" value="Unassembled WGS sequence"/>
</dbReference>
<dbReference type="Pfam" id="PF00505">
    <property type="entry name" value="HMG_box"/>
    <property type="match status" value="1"/>
</dbReference>
<evidence type="ECO:0000259" key="3">
    <source>
        <dbReference type="PROSITE" id="PS50118"/>
    </source>
</evidence>
<dbReference type="AlphaFoldDB" id="A0A284RJX9"/>
<evidence type="ECO:0000313" key="4">
    <source>
        <dbReference type="EMBL" id="SJL09056.1"/>
    </source>
</evidence>
<protein>
    <recommendedName>
        <fullName evidence="3">HMG box domain-containing protein</fullName>
    </recommendedName>
</protein>
<feature type="domain" description="HMG box" evidence="3">
    <location>
        <begin position="71"/>
        <end position="138"/>
    </location>
</feature>
<evidence type="ECO:0000313" key="5">
    <source>
        <dbReference type="Proteomes" id="UP000219338"/>
    </source>
</evidence>
<name>A0A284RJX9_ARMOS</name>
<feature type="region of interest" description="Disordered" evidence="2">
    <location>
        <begin position="53"/>
        <end position="72"/>
    </location>
</feature>
<reference evidence="5" key="1">
    <citation type="journal article" date="2017" name="Nat. Ecol. Evol.">
        <title>Genome expansion and lineage-specific genetic innovations in the forest pathogenic fungi Armillaria.</title>
        <authorList>
            <person name="Sipos G."/>
            <person name="Prasanna A.N."/>
            <person name="Walter M.C."/>
            <person name="O'Connor E."/>
            <person name="Balint B."/>
            <person name="Krizsan K."/>
            <person name="Kiss B."/>
            <person name="Hess J."/>
            <person name="Varga T."/>
            <person name="Slot J."/>
            <person name="Riley R."/>
            <person name="Boka B."/>
            <person name="Rigling D."/>
            <person name="Barry K."/>
            <person name="Lee J."/>
            <person name="Mihaltcheva S."/>
            <person name="LaButti K."/>
            <person name="Lipzen A."/>
            <person name="Waldron R."/>
            <person name="Moloney N.M."/>
            <person name="Sperisen C."/>
            <person name="Kredics L."/>
            <person name="Vagvoelgyi C."/>
            <person name="Patrignani A."/>
            <person name="Fitzpatrick D."/>
            <person name="Nagy I."/>
            <person name="Doyle S."/>
            <person name="Anderson J.B."/>
            <person name="Grigoriev I.V."/>
            <person name="Gueldener U."/>
            <person name="Muensterkoetter M."/>
            <person name="Nagy L.G."/>
        </authorList>
    </citation>
    <scope>NUCLEOTIDE SEQUENCE [LARGE SCALE GENOMIC DNA]</scope>
    <source>
        <strain evidence="5">C18/9</strain>
    </source>
</reference>
<accession>A0A284RJX9</accession>
<keyword evidence="1" id="KW-0539">Nucleus</keyword>
<dbReference type="OrthoDB" id="2967858at2759"/>
<dbReference type="OMA" id="TSHQWPA"/>
<feature type="region of interest" description="Disordered" evidence="2">
    <location>
        <begin position="131"/>
        <end position="158"/>
    </location>
</feature>
<sequence>MPLLKPDTKMLHLANLSFLLFSVFSASWLTTPRFLVVNLALERLNAPATRASNALTPVSSSTPTQPYQTPGRRPRNAFIIFRDVFLAVNKNMLPRQQTEVSAIAGAVWRGLSDEKQLIYQTLARLEREAYERGNPAPASQRRVSAAGGSGSRNSRGHRMIPSQSAVNVLHGPGAQDMDAQAFLYRAPTIAPAAASEMPRIQDPISFMMNGNTDKVLHDVHTTQGQGMIDVHHGQATQGLQTSHQWPASASIRTAIAETSVSDSQIPNPVSYYRDTSGQSFAIMNQTAIPQYLPSAPIVAPIARHPNLVATSFTHHQLGGNIYNQGWGEPLASHASASSSVGVGSSSLEVGLPNHGGGSSIYYEHPPENTWDGSQYRQHQLWSSGYSGQPS</sequence>
<keyword evidence="5" id="KW-1185">Reference proteome</keyword>
<dbReference type="SUPFAM" id="SSF47095">
    <property type="entry name" value="HMG-box"/>
    <property type="match status" value="1"/>
</dbReference>
<gene>
    <name evidence="4" type="ORF">ARMOST_12432</name>
</gene>
<dbReference type="InterPro" id="IPR009071">
    <property type="entry name" value="HMG_box_dom"/>
</dbReference>
<evidence type="ECO:0000256" key="2">
    <source>
        <dbReference type="SAM" id="MobiDB-lite"/>
    </source>
</evidence>
<dbReference type="Gene3D" id="1.10.30.10">
    <property type="entry name" value="High mobility group box domain"/>
    <property type="match status" value="1"/>
</dbReference>
<dbReference type="PROSITE" id="PS50118">
    <property type="entry name" value="HMG_BOX_2"/>
    <property type="match status" value="1"/>
</dbReference>
<keyword evidence="1" id="KW-0238">DNA-binding</keyword>